<dbReference type="NCBIfam" id="NF010783">
    <property type="entry name" value="PRK14186.1"/>
    <property type="match status" value="1"/>
</dbReference>
<dbReference type="CDD" id="cd01080">
    <property type="entry name" value="NAD_bind_m-THF_DH_Cyclohyd"/>
    <property type="match status" value="1"/>
</dbReference>
<dbReference type="EMBL" id="JAFREM010000031">
    <property type="protein sequence ID" value="MBO1308287.1"/>
    <property type="molecule type" value="Genomic_DNA"/>
</dbReference>
<proteinExistence type="inferred from homology"/>
<evidence type="ECO:0000256" key="5">
    <source>
        <dbReference type="ARBA" id="ARBA00022801"/>
    </source>
</evidence>
<name>A0ABS3LF75_9ENTE</name>
<comment type="caution">
    <text evidence="14">The sequence shown here is derived from an EMBL/GenBank/DDBJ whole genome shotgun (WGS) entry which is preliminary data.</text>
</comment>
<evidence type="ECO:0000256" key="10">
    <source>
        <dbReference type="ARBA" id="ARBA00023268"/>
    </source>
</evidence>
<dbReference type="EC" id="3.5.4.9" evidence="11"/>
<feature type="domain" description="Tetrahydrofolate dehydrogenase/cyclohydrolase NAD(P)-binding" evidence="13">
    <location>
        <begin position="138"/>
        <end position="280"/>
    </location>
</feature>
<dbReference type="NCBIfam" id="NF010776">
    <property type="entry name" value="PRK14179.1"/>
    <property type="match status" value="1"/>
</dbReference>
<dbReference type="EC" id="1.5.1.5" evidence="11"/>
<dbReference type="Pfam" id="PF00763">
    <property type="entry name" value="THF_DHG_CYH"/>
    <property type="match status" value="1"/>
</dbReference>
<evidence type="ECO:0000313" key="14">
    <source>
        <dbReference type="EMBL" id="MBO1308287.1"/>
    </source>
</evidence>
<feature type="domain" description="Tetrahydrofolate dehydrogenase/cyclohydrolase catalytic" evidence="12">
    <location>
        <begin position="5"/>
        <end position="119"/>
    </location>
</feature>
<evidence type="ECO:0000256" key="11">
    <source>
        <dbReference type="HAMAP-Rule" id="MF_01576"/>
    </source>
</evidence>
<keyword evidence="15" id="KW-1185">Reference proteome</keyword>
<keyword evidence="9 11" id="KW-0486">Methionine biosynthesis</keyword>
<evidence type="ECO:0000256" key="1">
    <source>
        <dbReference type="ARBA" id="ARBA00004777"/>
    </source>
</evidence>
<evidence type="ECO:0000256" key="6">
    <source>
        <dbReference type="ARBA" id="ARBA00022857"/>
    </source>
</evidence>
<evidence type="ECO:0000256" key="3">
    <source>
        <dbReference type="ARBA" id="ARBA00022605"/>
    </source>
</evidence>
<comment type="subunit">
    <text evidence="11">Homodimer.</text>
</comment>
<reference evidence="14 15" key="1">
    <citation type="submission" date="2021-03" db="EMBL/GenBank/DDBJ databases">
        <title>Enterococcal diversity collection.</title>
        <authorList>
            <person name="Gilmore M.S."/>
            <person name="Schwartzman J."/>
            <person name="Van Tyne D."/>
            <person name="Martin M."/>
            <person name="Earl A.M."/>
            <person name="Manson A.L."/>
            <person name="Straub T."/>
            <person name="Salamzade R."/>
            <person name="Saavedra J."/>
            <person name="Lebreton F."/>
            <person name="Prichula J."/>
            <person name="Schaufler K."/>
            <person name="Gaca A."/>
            <person name="Sgardioli B."/>
            <person name="Wagenaar J."/>
            <person name="Strong T."/>
        </authorList>
    </citation>
    <scope>NUCLEOTIDE SEQUENCE [LARGE SCALE GENOMIC DNA]</scope>
    <source>
        <strain evidence="14 15">669A</strain>
    </source>
</reference>
<evidence type="ECO:0000313" key="15">
    <source>
        <dbReference type="Proteomes" id="UP000664601"/>
    </source>
</evidence>
<dbReference type="PRINTS" id="PR00085">
    <property type="entry name" value="THFDHDRGNASE"/>
</dbReference>
<sequence>MGTIINGKELAEKLQDATAVEVKELEKAGLRPGLVVLLVGENAASQTYVKNKQLAAQRIGIHSKVMRYPATISEDELLKEIEHFNQAEEFHGILVQLPLPKHIDEEKVLLAIDPIKDVDGFHPMNLGRLFAGAPHMIPCTPYGIMKMFEAYEISLAGKQAVIIGRSNIVGKPMAHLLLAENATVTIAHSKTANLPELAKKADILIVAIGQGHFVTKEFIKPGAVVIDVGMNRNEAGKLIGDVKFDEVEPIAGFITPVPRGVGPMTITMLMQQTVEACRRQKLGE</sequence>
<comment type="catalytic activity">
    <reaction evidence="11">
        <text>(6R)-5,10-methylene-5,6,7,8-tetrahydrofolate + NADP(+) = (6R)-5,10-methenyltetrahydrofolate + NADPH</text>
        <dbReference type="Rhea" id="RHEA:22812"/>
        <dbReference type="ChEBI" id="CHEBI:15636"/>
        <dbReference type="ChEBI" id="CHEBI:57455"/>
        <dbReference type="ChEBI" id="CHEBI:57783"/>
        <dbReference type="ChEBI" id="CHEBI:58349"/>
        <dbReference type="EC" id="1.5.1.5"/>
    </reaction>
</comment>
<dbReference type="Gene3D" id="3.40.50.10860">
    <property type="entry name" value="Leucine Dehydrogenase, chain A, domain 1"/>
    <property type="match status" value="1"/>
</dbReference>
<dbReference type="SUPFAM" id="SSF53223">
    <property type="entry name" value="Aminoacid dehydrogenase-like, N-terminal domain"/>
    <property type="match status" value="1"/>
</dbReference>
<comment type="catalytic activity">
    <reaction evidence="11">
        <text>(6R)-5,10-methenyltetrahydrofolate + H2O = (6R)-10-formyltetrahydrofolate + H(+)</text>
        <dbReference type="Rhea" id="RHEA:23700"/>
        <dbReference type="ChEBI" id="CHEBI:15377"/>
        <dbReference type="ChEBI" id="CHEBI:15378"/>
        <dbReference type="ChEBI" id="CHEBI:57455"/>
        <dbReference type="ChEBI" id="CHEBI:195366"/>
        <dbReference type="EC" id="3.5.4.9"/>
    </reaction>
</comment>
<dbReference type="InterPro" id="IPR000672">
    <property type="entry name" value="THF_DH/CycHdrlase"/>
</dbReference>
<comment type="pathway">
    <text evidence="1 11">One-carbon metabolism; tetrahydrofolate interconversion.</text>
</comment>
<dbReference type="PANTHER" id="PTHR48099">
    <property type="entry name" value="C-1-TETRAHYDROFOLATE SYNTHASE, CYTOPLASMIC-RELATED"/>
    <property type="match status" value="1"/>
</dbReference>
<keyword evidence="6 11" id="KW-0521">NADP</keyword>
<evidence type="ECO:0000256" key="7">
    <source>
        <dbReference type="ARBA" id="ARBA00023002"/>
    </source>
</evidence>
<evidence type="ECO:0000256" key="4">
    <source>
        <dbReference type="ARBA" id="ARBA00022755"/>
    </source>
</evidence>
<evidence type="ECO:0000256" key="8">
    <source>
        <dbReference type="ARBA" id="ARBA00023102"/>
    </source>
</evidence>
<keyword evidence="7 11" id="KW-0560">Oxidoreductase</keyword>
<dbReference type="InterPro" id="IPR036291">
    <property type="entry name" value="NAD(P)-bd_dom_sf"/>
</dbReference>
<evidence type="ECO:0000259" key="13">
    <source>
        <dbReference type="Pfam" id="PF02882"/>
    </source>
</evidence>
<dbReference type="Proteomes" id="UP000664601">
    <property type="component" value="Unassembled WGS sequence"/>
</dbReference>
<organism evidence="14 15">
    <name type="scientific">Candidatus Enterococcus moelleringii</name>
    <dbReference type="NCBI Taxonomy" id="2815325"/>
    <lineage>
        <taxon>Bacteria</taxon>
        <taxon>Bacillati</taxon>
        <taxon>Bacillota</taxon>
        <taxon>Bacilli</taxon>
        <taxon>Lactobacillales</taxon>
        <taxon>Enterococcaceae</taxon>
        <taxon>Enterococcus</taxon>
    </lineage>
</organism>
<comment type="caution">
    <text evidence="11">Lacks conserved residue(s) required for the propagation of feature annotation.</text>
</comment>
<feature type="binding site" evidence="11">
    <location>
        <begin position="164"/>
        <end position="166"/>
    </location>
    <ligand>
        <name>NADP(+)</name>
        <dbReference type="ChEBI" id="CHEBI:58349"/>
    </ligand>
</feature>
<evidence type="ECO:0000256" key="2">
    <source>
        <dbReference type="ARBA" id="ARBA00022563"/>
    </source>
</evidence>
<dbReference type="NCBIfam" id="NF008058">
    <property type="entry name" value="PRK10792.1"/>
    <property type="match status" value="1"/>
</dbReference>
<keyword evidence="3 11" id="KW-0028">Amino-acid biosynthesis</keyword>
<dbReference type="PANTHER" id="PTHR48099:SF5">
    <property type="entry name" value="C-1-TETRAHYDROFOLATE SYNTHASE, CYTOPLASMIC"/>
    <property type="match status" value="1"/>
</dbReference>
<gene>
    <name evidence="11" type="primary">folD</name>
    <name evidence="14" type="ORF">JZO70_19075</name>
</gene>
<dbReference type="RefSeq" id="WP_207675279.1">
    <property type="nucleotide sequence ID" value="NZ_JAFREM010000031.1"/>
</dbReference>
<dbReference type="InterPro" id="IPR020630">
    <property type="entry name" value="THF_DH/CycHdrlase_cat_dom"/>
</dbReference>
<keyword evidence="10 11" id="KW-0511">Multifunctional enzyme</keyword>
<dbReference type="HAMAP" id="MF_01576">
    <property type="entry name" value="THF_DHG_CYH"/>
    <property type="match status" value="1"/>
</dbReference>
<dbReference type="Gene3D" id="3.40.50.720">
    <property type="entry name" value="NAD(P)-binding Rossmann-like Domain"/>
    <property type="match status" value="1"/>
</dbReference>
<accession>A0ABS3LF75</accession>
<keyword evidence="4 11" id="KW-0658">Purine biosynthesis</keyword>
<evidence type="ECO:0000259" key="12">
    <source>
        <dbReference type="Pfam" id="PF00763"/>
    </source>
</evidence>
<dbReference type="InterPro" id="IPR020631">
    <property type="entry name" value="THF_DH/CycHdrlase_NAD-bd_dom"/>
</dbReference>
<dbReference type="Pfam" id="PF02882">
    <property type="entry name" value="THF_DHG_CYH_C"/>
    <property type="match status" value="1"/>
</dbReference>
<protein>
    <recommendedName>
        <fullName evidence="11">Bifunctional protein FolD</fullName>
    </recommendedName>
    <domain>
        <recommendedName>
            <fullName evidence="11">Methylenetetrahydrofolate dehydrogenase</fullName>
            <ecNumber evidence="11">1.5.1.5</ecNumber>
        </recommendedName>
    </domain>
    <domain>
        <recommendedName>
            <fullName evidence="11">Methenyltetrahydrofolate cyclohydrolase</fullName>
            <ecNumber evidence="11">3.5.4.9</ecNumber>
        </recommendedName>
    </domain>
</protein>
<keyword evidence="5 11" id="KW-0378">Hydrolase</keyword>
<comment type="function">
    <text evidence="11">Catalyzes the oxidation of 5,10-methylenetetrahydrofolate to 5,10-methenyltetrahydrofolate and then the hydrolysis of 5,10-methenyltetrahydrofolate to 10-formyltetrahydrofolate.</text>
</comment>
<dbReference type="SUPFAM" id="SSF51735">
    <property type="entry name" value="NAD(P)-binding Rossmann-fold domains"/>
    <property type="match status" value="1"/>
</dbReference>
<keyword evidence="2 11" id="KW-0554">One-carbon metabolism</keyword>
<keyword evidence="8 11" id="KW-0368">Histidine biosynthesis</keyword>
<evidence type="ECO:0000256" key="9">
    <source>
        <dbReference type="ARBA" id="ARBA00023167"/>
    </source>
</evidence>
<dbReference type="InterPro" id="IPR046346">
    <property type="entry name" value="Aminoacid_DH-like_N_sf"/>
</dbReference>
<comment type="similarity">
    <text evidence="11">Belongs to the tetrahydrofolate dehydrogenase/cyclohydrolase family.</text>
</comment>